<dbReference type="EMBL" id="JADWDJ010000022">
    <property type="protein sequence ID" value="KAG5262909.1"/>
    <property type="molecule type" value="Genomic_DNA"/>
</dbReference>
<name>A0AAV6FJ90_9TELE</name>
<accession>A0AAV6FJ90</accession>
<dbReference type="Proteomes" id="UP000823561">
    <property type="component" value="Chromosome 22"/>
</dbReference>
<comment type="caution">
    <text evidence="1">The sequence shown here is derived from an EMBL/GenBank/DDBJ whole genome shotgun (WGS) entry which is preliminary data.</text>
</comment>
<reference evidence="1" key="1">
    <citation type="submission" date="2020-10" db="EMBL/GenBank/DDBJ databases">
        <title>Chromosome-scale genome assembly of the Allis shad, Alosa alosa.</title>
        <authorList>
            <person name="Margot Z."/>
            <person name="Christophe K."/>
            <person name="Cabau C."/>
            <person name="Louis A."/>
            <person name="Berthelot C."/>
            <person name="Parey E."/>
            <person name="Roest Crollius H."/>
            <person name="Montfort J."/>
            <person name="Robinson-Rechavi M."/>
            <person name="Bucao C."/>
            <person name="Bouchez O."/>
            <person name="Gislard M."/>
            <person name="Lluch J."/>
            <person name="Milhes M."/>
            <person name="Lampietro C."/>
            <person name="Lopez Roques C."/>
            <person name="Donnadieu C."/>
            <person name="Braasch I."/>
            <person name="Desvignes T."/>
            <person name="Postlethwait J."/>
            <person name="Bobe J."/>
            <person name="Guiguen Y."/>
        </authorList>
    </citation>
    <scope>NUCLEOTIDE SEQUENCE</scope>
    <source>
        <strain evidence="1">M-15738</strain>
        <tissue evidence="1">Blood</tissue>
    </source>
</reference>
<evidence type="ECO:0000313" key="2">
    <source>
        <dbReference type="Proteomes" id="UP000823561"/>
    </source>
</evidence>
<keyword evidence="2" id="KW-1185">Reference proteome</keyword>
<dbReference type="AlphaFoldDB" id="A0AAV6FJ90"/>
<organism evidence="1 2">
    <name type="scientific">Alosa alosa</name>
    <name type="common">allis shad</name>
    <dbReference type="NCBI Taxonomy" id="278164"/>
    <lineage>
        <taxon>Eukaryota</taxon>
        <taxon>Metazoa</taxon>
        <taxon>Chordata</taxon>
        <taxon>Craniata</taxon>
        <taxon>Vertebrata</taxon>
        <taxon>Euteleostomi</taxon>
        <taxon>Actinopterygii</taxon>
        <taxon>Neopterygii</taxon>
        <taxon>Teleostei</taxon>
        <taxon>Clupei</taxon>
        <taxon>Clupeiformes</taxon>
        <taxon>Clupeoidei</taxon>
        <taxon>Clupeidae</taxon>
        <taxon>Alosa</taxon>
    </lineage>
</organism>
<sequence length="78" mass="8521">MDANTIGGSQKLNRHNKRCICPYFSGHHFFTRDGVSVPKRPAGGDVLRHHEEPVRAVKPAAVETGGPVCYSCPSLHPK</sequence>
<gene>
    <name evidence="1" type="ORF">AALO_G00280360</name>
</gene>
<protein>
    <submittedName>
        <fullName evidence="1">Uncharacterized protein</fullName>
    </submittedName>
</protein>
<evidence type="ECO:0000313" key="1">
    <source>
        <dbReference type="EMBL" id="KAG5262909.1"/>
    </source>
</evidence>
<proteinExistence type="predicted"/>